<accession>A0A9Q3FMW6</accession>
<organism evidence="2 3">
    <name type="scientific">Austropuccinia psidii MF-1</name>
    <dbReference type="NCBI Taxonomy" id="1389203"/>
    <lineage>
        <taxon>Eukaryota</taxon>
        <taxon>Fungi</taxon>
        <taxon>Dikarya</taxon>
        <taxon>Basidiomycota</taxon>
        <taxon>Pucciniomycotina</taxon>
        <taxon>Pucciniomycetes</taxon>
        <taxon>Pucciniales</taxon>
        <taxon>Sphaerophragmiaceae</taxon>
        <taxon>Austropuccinia</taxon>
    </lineage>
</organism>
<keyword evidence="3" id="KW-1185">Reference proteome</keyword>
<evidence type="ECO:0000313" key="3">
    <source>
        <dbReference type="Proteomes" id="UP000765509"/>
    </source>
</evidence>
<evidence type="ECO:0000313" key="2">
    <source>
        <dbReference type="EMBL" id="MBW0540152.1"/>
    </source>
</evidence>
<comment type="caution">
    <text evidence="2">The sequence shown here is derived from an EMBL/GenBank/DDBJ whole genome shotgun (WGS) entry which is preliminary data.</text>
</comment>
<feature type="compositionally biased region" description="Basic and acidic residues" evidence="1">
    <location>
        <begin position="41"/>
        <end position="56"/>
    </location>
</feature>
<evidence type="ECO:0000256" key="1">
    <source>
        <dbReference type="SAM" id="MobiDB-lite"/>
    </source>
</evidence>
<sequence length="110" mass="12601">MRCINQKLGDVDQDMNKLFIICQNICPQTHGNVPGNIPAPYKEEKIKQNDLLESKQRSPSPYQDGENMTYSEKEAPMQLPEPTKWPKFVGLGSYDHIEIIDHIDGLFIDI</sequence>
<dbReference type="Proteomes" id="UP000765509">
    <property type="component" value="Unassembled WGS sequence"/>
</dbReference>
<gene>
    <name evidence="2" type="ORF">O181_079867</name>
</gene>
<feature type="compositionally biased region" description="Polar residues" evidence="1">
    <location>
        <begin position="57"/>
        <end position="70"/>
    </location>
</feature>
<name>A0A9Q3FMW6_9BASI</name>
<reference evidence="2" key="1">
    <citation type="submission" date="2021-03" db="EMBL/GenBank/DDBJ databases">
        <title>Draft genome sequence of rust myrtle Austropuccinia psidii MF-1, a brazilian biotype.</title>
        <authorList>
            <person name="Quecine M.C."/>
            <person name="Pachon D.M.R."/>
            <person name="Bonatelli M.L."/>
            <person name="Correr F.H."/>
            <person name="Franceschini L.M."/>
            <person name="Leite T.F."/>
            <person name="Margarido G.R.A."/>
            <person name="Almeida C.A."/>
            <person name="Ferrarezi J.A."/>
            <person name="Labate C.A."/>
        </authorList>
    </citation>
    <scope>NUCLEOTIDE SEQUENCE</scope>
    <source>
        <strain evidence="2">MF-1</strain>
    </source>
</reference>
<feature type="region of interest" description="Disordered" evidence="1">
    <location>
        <begin position="36"/>
        <end position="81"/>
    </location>
</feature>
<dbReference type="AlphaFoldDB" id="A0A9Q3FMW6"/>
<protein>
    <submittedName>
        <fullName evidence="2">Uncharacterized protein</fullName>
    </submittedName>
</protein>
<dbReference type="EMBL" id="AVOT02044788">
    <property type="protein sequence ID" value="MBW0540152.1"/>
    <property type="molecule type" value="Genomic_DNA"/>
</dbReference>
<proteinExistence type="predicted"/>